<evidence type="ECO:0000256" key="4">
    <source>
        <dbReference type="ARBA" id="ARBA00022737"/>
    </source>
</evidence>
<dbReference type="PROSITE" id="PS50294">
    <property type="entry name" value="WD_REPEATS_REGION"/>
    <property type="match status" value="1"/>
</dbReference>
<feature type="repeat" description="WD" evidence="5">
    <location>
        <begin position="248"/>
        <end position="278"/>
    </location>
</feature>
<dbReference type="PANTHER" id="PTHR19849:SF0">
    <property type="entry name" value="PHOSPHOLIPASE A-2-ACTIVATING PROTEIN"/>
    <property type="match status" value="1"/>
</dbReference>
<organism evidence="8 9">
    <name type="scientific">Blyttiomyces helicus</name>
    <dbReference type="NCBI Taxonomy" id="388810"/>
    <lineage>
        <taxon>Eukaryota</taxon>
        <taxon>Fungi</taxon>
        <taxon>Fungi incertae sedis</taxon>
        <taxon>Chytridiomycota</taxon>
        <taxon>Chytridiomycota incertae sedis</taxon>
        <taxon>Chytridiomycetes</taxon>
        <taxon>Chytridiomycetes incertae sedis</taxon>
        <taxon>Blyttiomyces</taxon>
    </lineage>
</organism>
<dbReference type="GO" id="GO:0005634">
    <property type="term" value="C:nucleus"/>
    <property type="evidence" value="ECO:0007669"/>
    <property type="project" value="TreeGrafter"/>
</dbReference>
<dbReference type="GO" id="GO:0043130">
    <property type="term" value="F:ubiquitin binding"/>
    <property type="evidence" value="ECO:0007669"/>
    <property type="project" value="TreeGrafter"/>
</dbReference>
<reference evidence="9" key="1">
    <citation type="journal article" date="2018" name="Nat. Microbiol.">
        <title>Leveraging single-cell genomics to expand the fungal tree of life.</title>
        <authorList>
            <person name="Ahrendt S.R."/>
            <person name="Quandt C.A."/>
            <person name="Ciobanu D."/>
            <person name="Clum A."/>
            <person name="Salamov A."/>
            <person name="Andreopoulos B."/>
            <person name="Cheng J.F."/>
            <person name="Woyke T."/>
            <person name="Pelin A."/>
            <person name="Henrissat B."/>
            <person name="Reynolds N.K."/>
            <person name="Benny G.L."/>
            <person name="Smith M.E."/>
            <person name="James T.Y."/>
            <person name="Grigoriev I.V."/>
        </authorList>
    </citation>
    <scope>NUCLEOTIDE SEQUENCE [LARGE SCALE GENOMIC DNA]</scope>
</reference>
<dbReference type="GO" id="GO:0005737">
    <property type="term" value="C:cytoplasm"/>
    <property type="evidence" value="ECO:0007669"/>
    <property type="project" value="UniProtKB-SubCell"/>
</dbReference>
<protein>
    <submittedName>
        <fullName evidence="8">WD40-repeat-containing domain protein</fullName>
    </submittedName>
</protein>
<dbReference type="PROSITE" id="PS50082">
    <property type="entry name" value="WD_REPEATS_2"/>
    <property type="match status" value="2"/>
</dbReference>
<feature type="repeat" description="WD" evidence="5">
    <location>
        <begin position="50"/>
        <end position="68"/>
    </location>
</feature>
<feature type="domain" description="PUL" evidence="7">
    <location>
        <begin position="513"/>
        <end position="791"/>
    </location>
</feature>
<dbReference type="InterPro" id="IPR015943">
    <property type="entry name" value="WD40/YVTN_repeat-like_dom_sf"/>
</dbReference>
<name>A0A4P9WMQ2_9FUNG</name>
<dbReference type="InterPro" id="IPR038122">
    <property type="entry name" value="PFU_sf"/>
</dbReference>
<dbReference type="InterPro" id="IPR013535">
    <property type="entry name" value="PUL_dom"/>
</dbReference>
<dbReference type="GO" id="GO:0010992">
    <property type="term" value="P:ubiquitin recycling"/>
    <property type="evidence" value="ECO:0007669"/>
    <property type="project" value="TreeGrafter"/>
</dbReference>
<dbReference type="InterPro" id="IPR011989">
    <property type="entry name" value="ARM-like"/>
</dbReference>
<evidence type="ECO:0000256" key="3">
    <source>
        <dbReference type="ARBA" id="ARBA00022574"/>
    </source>
</evidence>
<dbReference type="SMART" id="SM00320">
    <property type="entry name" value="WD40"/>
    <property type="match status" value="7"/>
</dbReference>
<evidence type="ECO:0000313" key="9">
    <source>
        <dbReference type="Proteomes" id="UP000269721"/>
    </source>
</evidence>
<evidence type="ECO:0000256" key="2">
    <source>
        <dbReference type="ARBA" id="ARBA00022490"/>
    </source>
</evidence>
<keyword evidence="2" id="KW-0963">Cytoplasm</keyword>
<evidence type="ECO:0000256" key="1">
    <source>
        <dbReference type="ARBA" id="ARBA00004496"/>
    </source>
</evidence>
<dbReference type="InterPro" id="IPR020472">
    <property type="entry name" value="WD40_PAC1"/>
</dbReference>
<dbReference type="PROSITE" id="PS51394">
    <property type="entry name" value="PFU"/>
    <property type="match status" value="1"/>
</dbReference>
<sequence length="793" mass="85276">MTANPFQLSSLLVGHKADVSILRTRRRATEDAPHSSLSSRSLQVRATAAPSDSLLVTASRDNSVVVWDRNSSVPAEFGARSAFKGHSHFVNALTFLPPSAAHPNGLIVSAGSDKLILVFDPSLPDNPLYTLVGHSENVCALGAGLGGDVLSGSWDYTAKVWRHWECVHTLKHHHSVWAVLGVEPDAVVTASADKTIKLWRGGKDVHTFTGHTDAVRGLALLPGLGFASCSNDATIRGWALTGQSLFELHGHTSFVYSIAVLPTGEIVSGGEDRTVRVWRGEQCVQTIMHPCTSVWSVSVLPNGDILSGGSDGVARVFTRSQERIASAEISAIFEESVSSQAIPSNQVGDVDKSKLPGPEALERPGKKDQDIIMVRIGNSVEAYQWSQANGSWTKIGEVVDAVGGGRRQLYDGKEYDYVFDIDIGEGVPPLKLPFNATENPYAAAQDFINKHELPQGYLDQIANFIISNAKGVTLGATSGAGFADPFTGGSRYIPGGAQVMLPFDSSISGRNDELLNTIAYTFVKAANLTAIATKIVSLNSDIEKSMDYGSLALNREEEPRMEAIIKSLDSPTKLRDFLQKPQLDLIRRVAFEWPAAMRFPGLDILRLTILATPAPLESTTFLADLVEAGGFARLTGAGGSGEKADETNAMLALRVLANAFAIPEGILFMFKERAKIVKVVKDSWRGTANKNLRVAFATLVLNYAVLLNAKKEDDALRVELIQLLVELLGAETDSEAQLRSLVALGTLIHGNPDAKMAAQLLGVAEVVRKAVRTTGDSETKLKEAEIELAALVR</sequence>
<keyword evidence="9" id="KW-1185">Reference proteome</keyword>
<keyword evidence="4" id="KW-0677">Repeat</keyword>
<evidence type="ECO:0000256" key="5">
    <source>
        <dbReference type="PROSITE-ProRule" id="PRU00221"/>
    </source>
</evidence>
<keyword evidence="3 5" id="KW-0853">WD repeat</keyword>
<dbReference type="Proteomes" id="UP000269721">
    <property type="component" value="Unassembled WGS sequence"/>
</dbReference>
<dbReference type="Gene3D" id="2.130.10.10">
    <property type="entry name" value="YVTN repeat-like/Quinoprotein amine dehydrogenase"/>
    <property type="match status" value="1"/>
</dbReference>
<evidence type="ECO:0000259" key="6">
    <source>
        <dbReference type="PROSITE" id="PS51394"/>
    </source>
</evidence>
<dbReference type="InterPro" id="IPR015155">
    <property type="entry name" value="PFU"/>
</dbReference>
<dbReference type="Gene3D" id="3.10.20.870">
    <property type="entry name" value="PFU (PLAA family ubiquitin binding), C-terminal domain"/>
    <property type="match status" value="1"/>
</dbReference>
<dbReference type="SUPFAM" id="SSF50978">
    <property type="entry name" value="WD40 repeat-like"/>
    <property type="match status" value="1"/>
</dbReference>
<evidence type="ECO:0000313" key="8">
    <source>
        <dbReference type="EMBL" id="RKO92460.1"/>
    </source>
</evidence>
<dbReference type="CDD" id="cd00200">
    <property type="entry name" value="WD40"/>
    <property type="match status" value="1"/>
</dbReference>
<proteinExistence type="predicted"/>
<gene>
    <name evidence="8" type="ORF">BDK51DRAFT_22572</name>
</gene>
<dbReference type="Pfam" id="PF09070">
    <property type="entry name" value="PFU"/>
    <property type="match status" value="1"/>
</dbReference>
<dbReference type="EMBL" id="KZ994626">
    <property type="protein sequence ID" value="RKO92460.1"/>
    <property type="molecule type" value="Genomic_DNA"/>
</dbReference>
<dbReference type="AlphaFoldDB" id="A0A4P9WMQ2"/>
<dbReference type="PRINTS" id="PR00320">
    <property type="entry name" value="GPROTEINBRPT"/>
</dbReference>
<dbReference type="Gene3D" id="1.25.10.10">
    <property type="entry name" value="Leucine-rich Repeat Variant"/>
    <property type="match status" value="1"/>
</dbReference>
<feature type="domain" description="PFU" evidence="6">
    <location>
        <begin position="384"/>
        <end position="479"/>
    </location>
</feature>
<dbReference type="InterPro" id="IPR001680">
    <property type="entry name" value="WD40_rpt"/>
</dbReference>
<dbReference type="PANTHER" id="PTHR19849">
    <property type="entry name" value="PHOSPHOLIPASE A-2-ACTIVATING PROTEIN"/>
    <property type="match status" value="1"/>
</dbReference>
<dbReference type="Pfam" id="PF08324">
    <property type="entry name" value="PUL"/>
    <property type="match status" value="1"/>
</dbReference>
<accession>A0A4P9WMQ2</accession>
<dbReference type="GO" id="GO:0043161">
    <property type="term" value="P:proteasome-mediated ubiquitin-dependent protein catabolic process"/>
    <property type="evidence" value="ECO:0007669"/>
    <property type="project" value="TreeGrafter"/>
</dbReference>
<dbReference type="Pfam" id="PF00400">
    <property type="entry name" value="WD40"/>
    <property type="match status" value="7"/>
</dbReference>
<dbReference type="InterPro" id="IPR036322">
    <property type="entry name" value="WD40_repeat_dom_sf"/>
</dbReference>
<comment type="subcellular location">
    <subcellularLocation>
        <location evidence="1">Cytoplasm</location>
    </subcellularLocation>
</comment>
<dbReference type="PROSITE" id="PS51396">
    <property type="entry name" value="PUL"/>
    <property type="match status" value="1"/>
</dbReference>
<evidence type="ECO:0000259" key="7">
    <source>
        <dbReference type="PROSITE" id="PS51396"/>
    </source>
</evidence>
<dbReference type="OrthoDB" id="10265988at2759"/>